<accession>A0A2N9EF34</accession>
<dbReference type="EMBL" id="OIVN01000047">
    <property type="protein sequence ID" value="SPC73261.1"/>
    <property type="molecule type" value="Genomic_DNA"/>
</dbReference>
<gene>
    <name evidence="2" type="ORF">FSB_LOCUS1143</name>
</gene>
<feature type="region of interest" description="Disordered" evidence="1">
    <location>
        <begin position="44"/>
        <end position="68"/>
    </location>
</feature>
<evidence type="ECO:0000313" key="2">
    <source>
        <dbReference type="EMBL" id="SPC73261.1"/>
    </source>
</evidence>
<feature type="compositionally biased region" description="Low complexity" evidence="1">
    <location>
        <begin position="45"/>
        <end position="59"/>
    </location>
</feature>
<sequence length="68" mass="7166">METGEKKSPKIVRIPPPRGQVKVRIFKEVAKGVKSAISVARKKLGCSGSSASSSRVIGSNESEGHSDT</sequence>
<proteinExistence type="predicted"/>
<protein>
    <submittedName>
        <fullName evidence="2">Uncharacterized protein</fullName>
    </submittedName>
</protein>
<reference evidence="2" key="1">
    <citation type="submission" date="2018-02" db="EMBL/GenBank/DDBJ databases">
        <authorList>
            <person name="Cohen D.B."/>
            <person name="Kent A.D."/>
        </authorList>
    </citation>
    <scope>NUCLEOTIDE SEQUENCE</scope>
</reference>
<name>A0A2N9EF34_FAGSY</name>
<organism evidence="2">
    <name type="scientific">Fagus sylvatica</name>
    <name type="common">Beechnut</name>
    <dbReference type="NCBI Taxonomy" id="28930"/>
    <lineage>
        <taxon>Eukaryota</taxon>
        <taxon>Viridiplantae</taxon>
        <taxon>Streptophyta</taxon>
        <taxon>Embryophyta</taxon>
        <taxon>Tracheophyta</taxon>
        <taxon>Spermatophyta</taxon>
        <taxon>Magnoliopsida</taxon>
        <taxon>eudicotyledons</taxon>
        <taxon>Gunneridae</taxon>
        <taxon>Pentapetalae</taxon>
        <taxon>rosids</taxon>
        <taxon>fabids</taxon>
        <taxon>Fagales</taxon>
        <taxon>Fagaceae</taxon>
        <taxon>Fagus</taxon>
    </lineage>
</organism>
<dbReference type="AlphaFoldDB" id="A0A2N9EF34"/>
<evidence type="ECO:0000256" key="1">
    <source>
        <dbReference type="SAM" id="MobiDB-lite"/>
    </source>
</evidence>